<dbReference type="PANTHER" id="PTHR24173:SF74">
    <property type="entry name" value="ANKYRIN REPEAT DOMAIN-CONTAINING PROTEIN 16"/>
    <property type="match status" value="1"/>
</dbReference>
<evidence type="ECO:0000256" key="1">
    <source>
        <dbReference type="ARBA" id="ARBA00022737"/>
    </source>
</evidence>
<dbReference type="AlphaFoldDB" id="A0A2R5FGZ9"/>
<dbReference type="PROSITE" id="PS50088">
    <property type="entry name" value="ANK_REPEAT"/>
    <property type="match status" value="4"/>
</dbReference>
<protein>
    <submittedName>
        <fullName evidence="4">ANMKyrin</fullName>
    </submittedName>
</protein>
<keyword evidence="1" id="KW-0677">Repeat</keyword>
<feature type="repeat" description="ANK" evidence="3">
    <location>
        <begin position="233"/>
        <end position="260"/>
    </location>
</feature>
<dbReference type="Pfam" id="PF12796">
    <property type="entry name" value="Ank_2"/>
    <property type="match status" value="1"/>
</dbReference>
<keyword evidence="5" id="KW-1185">Reference proteome</keyword>
<organism evidence="4 5">
    <name type="scientific">Novimethylophilus kurashikiensis</name>
    <dbReference type="NCBI Taxonomy" id="1825523"/>
    <lineage>
        <taxon>Bacteria</taxon>
        <taxon>Pseudomonadati</taxon>
        <taxon>Pseudomonadota</taxon>
        <taxon>Betaproteobacteria</taxon>
        <taxon>Nitrosomonadales</taxon>
        <taxon>Methylophilaceae</taxon>
        <taxon>Novimethylophilus</taxon>
    </lineage>
</organism>
<dbReference type="InterPro" id="IPR036770">
    <property type="entry name" value="Ankyrin_rpt-contain_sf"/>
</dbReference>
<sequence length="260" mass="28835">MTAMKYPLFECLGDDYPFALEAQYERILRKIDELWDTKEIDAYFTDLIIDNRGGRKGFPADVLNDILRLRDFRESERLRQAETSQEAVEVLKTRGVTFNEAEFLKAIQRGEQEVVDLFVRGGMSVHVEDEQGTPVIIVALKKGFTVVARILLAAGADPNARDKMGFTPLLLACGKPTYGYKAIAERLIHKGADINVRDRLGWTPLLLSLSGGTVGIAEILIERGADISARTRAGESALALAKKAGHEHIVQLLEEKGARP</sequence>
<evidence type="ECO:0000313" key="4">
    <source>
        <dbReference type="EMBL" id="GBG15441.1"/>
    </source>
</evidence>
<dbReference type="SUPFAM" id="SSF48403">
    <property type="entry name" value="Ankyrin repeat"/>
    <property type="match status" value="1"/>
</dbReference>
<gene>
    <name evidence="4" type="ORF">NMK_3048</name>
</gene>
<dbReference type="PROSITE" id="PS50297">
    <property type="entry name" value="ANK_REP_REGION"/>
    <property type="match status" value="3"/>
</dbReference>
<feature type="repeat" description="ANK" evidence="3">
    <location>
        <begin position="164"/>
        <end position="199"/>
    </location>
</feature>
<keyword evidence="2 3" id="KW-0040">ANK repeat</keyword>
<proteinExistence type="predicted"/>
<accession>A0A2R5FGZ9</accession>
<dbReference type="PANTHER" id="PTHR24173">
    <property type="entry name" value="ANKYRIN REPEAT CONTAINING"/>
    <property type="match status" value="1"/>
</dbReference>
<evidence type="ECO:0000256" key="3">
    <source>
        <dbReference type="PROSITE-ProRule" id="PRU00023"/>
    </source>
</evidence>
<dbReference type="Proteomes" id="UP000245081">
    <property type="component" value="Unassembled WGS sequence"/>
</dbReference>
<dbReference type="EMBL" id="BDOQ01000018">
    <property type="protein sequence ID" value="GBG15441.1"/>
    <property type="molecule type" value="Genomic_DNA"/>
</dbReference>
<name>A0A2R5FGZ9_9PROT</name>
<dbReference type="SMART" id="SM00248">
    <property type="entry name" value="ANK"/>
    <property type="match status" value="4"/>
</dbReference>
<evidence type="ECO:0000256" key="2">
    <source>
        <dbReference type="ARBA" id="ARBA00023043"/>
    </source>
</evidence>
<reference evidence="4 5" key="1">
    <citation type="journal article" date="2018" name="Environ. Microbiol.">
        <title>Isolation and genomic characterization of Novimethylophilus kurashikiensis gen. nov. sp. nov., a new lanthanide-dependent methylotrophic species of Methylophilaceae.</title>
        <authorList>
            <person name="Lv H."/>
            <person name="Sahin N."/>
            <person name="Tani A."/>
        </authorList>
    </citation>
    <scope>NUCLEOTIDE SEQUENCE [LARGE SCALE GENOMIC DNA]</scope>
    <source>
        <strain evidence="4 5">La2-4</strain>
    </source>
</reference>
<dbReference type="InterPro" id="IPR002110">
    <property type="entry name" value="Ankyrin_rpt"/>
</dbReference>
<evidence type="ECO:0000313" key="5">
    <source>
        <dbReference type="Proteomes" id="UP000245081"/>
    </source>
</evidence>
<dbReference type="Gene3D" id="1.25.40.20">
    <property type="entry name" value="Ankyrin repeat-containing domain"/>
    <property type="match status" value="1"/>
</dbReference>
<comment type="caution">
    <text evidence="4">The sequence shown here is derived from an EMBL/GenBank/DDBJ whole genome shotgun (WGS) entry which is preliminary data.</text>
</comment>
<feature type="repeat" description="ANK" evidence="3">
    <location>
        <begin position="200"/>
        <end position="232"/>
    </location>
</feature>
<dbReference type="Pfam" id="PF00023">
    <property type="entry name" value="Ank"/>
    <property type="match status" value="1"/>
</dbReference>
<dbReference type="RefSeq" id="WP_227871522.1">
    <property type="nucleotide sequence ID" value="NZ_BDOQ01000018.1"/>
</dbReference>
<feature type="repeat" description="ANK" evidence="3">
    <location>
        <begin position="131"/>
        <end position="163"/>
    </location>
</feature>